<protein>
    <submittedName>
        <fullName evidence="1">CopG family transcriptional regulator</fullName>
    </submittedName>
</protein>
<dbReference type="AlphaFoldDB" id="A0A1D8R0D5"/>
<evidence type="ECO:0000313" key="1">
    <source>
        <dbReference type="EMBL" id="AOW48050.1"/>
    </source>
</evidence>
<gene>
    <name evidence="1" type="ORF">A4S02_14575</name>
</gene>
<reference evidence="2" key="1">
    <citation type="submission" date="2016-04" db="EMBL/GenBank/DDBJ databases">
        <authorList>
            <person name="Jeon C.O."/>
            <person name="Cho G.Y."/>
            <person name="Jeong H.I."/>
            <person name="Kim K.H."/>
        </authorList>
    </citation>
    <scope>NUCLEOTIDE SEQUENCE [LARGE SCALE GENOMIC DNA]</scope>
    <source>
        <strain evidence="2">LMG 1590</strain>
        <plasmid evidence="2">unnamed3</plasmid>
    </source>
</reference>
<geneLocation type="plasmid" evidence="1 2">
    <name>unnamed3</name>
</geneLocation>
<name>A0A1D8R0D5_9PROT</name>
<dbReference type="RefSeq" id="WP_010516184.1">
    <property type="nucleotide sequence ID" value="NZ_CP015167.1"/>
</dbReference>
<dbReference type="Proteomes" id="UP000175973">
    <property type="component" value="Plasmid unnamed3"/>
</dbReference>
<organism evidence="1 2">
    <name type="scientific">Acetobacter ascendens</name>
    <dbReference type="NCBI Taxonomy" id="481146"/>
    <lineage>
        <taxon>Bacteria</taxon>
        <taxon>Pseudomonadati</taxon>
        <taxon>Pseudomonadota</taxon>
        <taxon>Alphaproteobacteria</taxon>
        <taxon>Acetobacterales</taxon>
        <taxon>Acetobacteraceae</taxon>
        <taxon>Acetobacter</taxon>
    </lineage>
</organism>
<evidence type="ECO:0000313" key="2">
    <source>
        <dbReference type="Proteomes" id="UP000175973"/>
    </source>
</evidence>
<dbReference type="KEGG" id="aasc:A4S02_14575"/>
<dbReference type="EMBL" id="CP015167">
    <property type="protein sequence ID" value="AOW48050.1"/>
    <property type="molecule type" value="Genomic_DNA"/>
</dbReference>
<keyword evidence="2" id="KW-1185">Reference proteome</keyword>
<sequence>MSAAASPPDFSEDDDPLAALYQRGRAQAATLREQAREGGLRFEAFLPSTLADWLLDLVERGVFFDPSEAVFVLLGEARELAPHKDIQDELRRRQIRAALDDPCLGTPGKEVITRLRAEMERPRPEPASWQTDQEP</sequence>
<proteinExistence type="predicted"/>
<accession>A0A1D8R0D5</accession>
<keyword evidence="1" id="KW-0614">Plasmid</keyword>